<feature type="transmembrane region" description="Helical" evidence="6">
    <location>
        <begin position="26"/>
        <end position="46"/>
    </location>
</feature>
<dbReference type="GO" id="GO:0016020">
    <property type="term" value="C:membrane"/>
    <property type="evidence" value="ECO:0007669"/>
    <property type="project" value="UniProtKB-SubCell"/>
</dbReference>
<comment type="similarity">
    <text evidence="2">Belongs to the autoinducer-2 exporter (AI-2E) (TC 2.A.86) family.</text>
</comment>
<name>A0AAX1UMX6_CERSP</name>
<dbReference type="InterPro" id="IPR002549">
    <property type="entry name" value="AI-2E-like"/>
</dbReference>
<organism evidence="7 8">
    <name type="scientific">Cereibacter sphaeroides</name>
    <name type="common">Rhodobacter sphaeroides</name>
    <dbReference type="NCBI Taxonomy" id="1063"/>
    <lineage>
        <taxon>Bacteria</taxon>
        <taxon>Pseudomonadati</taxon>
        <taxon>Pseudomonadota</taxon>
        <taxon>Alphaproteobacteria</taxon>
        <taxon>Rhodobacterales</taxon>
        <taxon>Paracoccaceae</taxon>
        <taxon>Cereibacter</taxon>
    </lineage>
</organism>
<evidence type="ECO:0000313" key="8">
    <source>
        <dbReference type="Proteomes" id="UP000266305"/>
    </source>
</evidence>
<reference evidence="7 8" key="1">
    <citation type="submission" date="2018-08" db="EMBL/GenBank/DDBJ databases">
        <title>Draft genome sequence of Rhodobacter sphaeroides FY.</title>
        <authorList>
            <person name="Rayyan A."/>
            <person name="Meyer T.E."/>
            <person name="Kyndt J.A."/>
        </authorList>
    </citation>
    <scope>NUCLEOTIDE SEQUENCE [LARGE SCALE GENOMIC DNA]</scope>
    <source>
        <strain evidence="7 8">FY</strain>
    </source>
</reference>
<feature type="transmembrane region" description="Helical" evidence="6">
    <location>
        <begin position="217"/>
        <end position="246"/>
    </location>
</feature>
<accession>A0AAX1UMX6</accession>
<feature type="transmembrane region" description="Helical" evidence="6">
    <location>
        <begin position="194"/>
        <end position="211"/>
    </location>
</feature>
<evidence type="ECO:0000256" key="3">
    <source>
        <dbReference type="ARBA" id="ARBA00022692"/>
    </source>
</evidence>
<gene>
    <name evidence="7" type="ORF">D1114_09205</name>
</gene>
<sequence>MSRRTVSLTVLALVLALLILVAPDVLLVIFAGVLFGVFLSAGGGLVQRVTGLQRGAGITLFIVLVLLALTGAFLAFAPAMFEQADALARQLPPAFEDLRDRISAYSWGPTLLSRLAPSRLLSSDGGFASTAVSATFGALGNVVIILFIGLYTAVDPGLYRRGLRALLAPPLRPRGDEVLAIADGTLRGWLGGQIISMTVVGVLTWLGLWLIGIPLAFILGLIAALLTFIPNIGPVLSAVPALLLALPEGAEQVGLVLAVFLTVQTFESYLVTPLIQKERVALPPALIISAQLLMGVLFGLMGLLLATPLASLALALVREVYVHDYLEEGPAKAQGPDRAD</sequence>
<feature type="transmembrane region" description="Helical" evidence="6">
    <location>
        <begin position="292"/>
        <end position="317"/>
    </location>
</feature>
<comment type="caution">
    <text evidence="7">The sequence shown here is derived from an EMBL/GenBank/DDBJ whole genome shotgun (WGS) entry which is preliminary data.</text>
</comment>
<dbReference type="PANTHER" id="PTHR21716:SF62">
    <property type="entry name" value="TRANSPORT PROTEIN YDBI-RELATED"/>
    <property type="match status" value="1"/>
</dbReference>
<evidence type="ECO:0000313" key="7">
    <source>
        <dbReference type="EMBL" id="RHZ95764.1"/>
    </source>
</evidence>
<keyword evidence="3 6" id="KW-0812">Transmembrane</keyword>
<keyword evidence="5 6" id="KW-0472">Membrane</keyword>
<evidence type="ECO:0000256" key="6">
    <source>
        <dbReference type="SAM" id="Phobius"/>
    </source>
</evidence>
<evidence type="ECO:0000256" key="2">
    <source>
        <dbReference type="ARBA" id="ARBA00009773"/>
    </source>
</evidence>
<dbReference type="PANTHER" id="PTHR21716">
    <property type="entry name" value="TRANSMEMBRANE PROTEIN"/>
    <property type="match status" value="1"/>
</dbReference>
<evidence type="ECO:0000256" key="1">
    <source>
        <dbReference type="ARBA" id="ARBA00004141"/>
    </source>
</evidence>
<dbReference type="Pfam" id="PF01594">
    <property type="entry name" value="AI-2E_transport"/>
    <property type="match status" value="1"/>
</dbReference>
<dbReference type="EMBL" id="QWGP01000007">
    <property type="protein sequence ID" value="RHZ95764.1"/>
    <property type="molecule type" value="Genomic_DNA"/>
</dbReference>
<comment type="subcellular location">
    <subcellularLocation>
        <location evidence="1">Membrane</location>
        <topology evidence="1">Multi-pass membrane protein</topology>
    </subcellularLocation>
</comment>
<evidence type="ECO:0000256" key="5">
    <source>
        <dbReference type="ARBA" id="ARBA00023136"/>
    </source>
</evidence>
<dbReference type="RefSeq" id="WP_118999951.1">
    <property type="nucleotide sequence ID" value="NZ_QWGP01000007.1"/>
</dbReference>
<dbReference type="Proteomes" id="UP000266305">
    <property type="component" value="Unassembled WGS sequence"/>
</dbReference>
<protein>
    <submittedName>
        <fullName evidence="7">AI-2E family transporter</fullName>
    </submittedName>
</protein>
<feature type="transmembrane region" description="Helical" evidence="6">
    <location>
        <begin position="253"/>
        <end position="272"/>
    </location>
</feature>
<feature type="transmembrane region" description="Helical" evidence="6">
    <location>
        <begin position="127"/>
        <end position="154"/>
    </location>
</feature>
<proteinExistence type="inferred from homology"/>
<dbReference type="AlphaFoldDB" id="A0AAX1UMX6"/>
<feature type="transmembrane region" description="Helical" evidence="6">
    <location>
        <begin position="58"/>
        <end position="81"/>
    </location>
</feature>
<dbReference type="GO" id="GO:0055085">
    <property type="term" value="P:transmembrane transport"/>
    <property type="evidence" value="ECO:0007669"/>
    <property type="project" value="TreeGrafter"/>
</dbReference>
<keyword evidence="4 6" id="KW-1133">Transmembrane helix</keyword>
<evidence type="ECO:0000256" key="4">
    <source>
        <dbReference type="ARBA" id="ARBA00022989"/>
    </source>
</evidence>